<organism evidence="1 2">
    <name type="scientific">Clostridium butyricum</name>
    <dbReference type="NCBI Taxonomy" id="1492"/>
    <lineage>
        <taxon>Bacteria</taxon>
        <taxon>Bacillati</taxon>
        <taxon>Bacillota</taxon>
        <taxon>Clostridia</taxon>
        <taxon>Eubacteriales</taxon>
        <taxon>Clostridiaceae</taxon>
        <taxon>Clostridium</taxon>
    </lineage>
</organism>
<comment type="caution">
    <text evidence="1">The sequence shown here is derived from an EMBL/GenBank/DDBJ whole genome shotgun (WGS) entry which is preliminary data.</text>
</comment>
<gene>
    <name evidence="1" type="ORF">CBU02nite_17950</name>
</gene>
<name>A0A512TM03_CLOBU</name>
<dbReference type="Proteomes" id="UP000321089">
    <property type="component" value="Unassembled WGS sequence"/>
</dbReference>
<protein>
    <submittedName>
        <fullName evidence="1">Uncharacterized protein</fullName>
    </submittedName>
</protein>
<dbReference type="EMBL" id="BKBC01000020">
    <property type="protein sequence ID" value="GEQ21289.1"/>
    <property type="molecule type" value="Genomic_DNA"/>
</dbReference>
<dbReference type="GeneID" id="92946358"/>
<dbReference type="AlphaFoldDB" id="A0A512TM03"/>
<proteinExistence type="predicted"/>
<sequence length="56" mass="6624">MNIIAAYVIAKEKMCREIAEKTAQLYLEGMSYEEAFKMAKEMANYDDFIENEEYLE</sequence>
<evidence type="ECO:0000313" key="1">
    <source>
        <dbReference type="EMBL" id="GEQ21289.1"/>
    </source>
</evidence>
<dbReference type="RefSeq" id="WP_002581465.1">
    <property type="nucleotide sequence ID" value="NZ_AP019717.1"/>
</dbReference>
<reference evidence="1 2" key="1">
    <citation type="submission" date="2019-07" db="EMBL/GenBank/DDBJ databases">
        <title>Whole genome shotgun sequence of Clostridium butyricum NBRC 3858.</title>
        <authorList>
            <person name="Hosoyama A."/>
            <person name="Uohara A."/>
            <person name="Ohji S."/>
            <person name="Ichikawa N."/>
        </authorList>
    </citation>
    <scope>NUCLEOTIDE SEQUENCE [LARGE SCALE GENOMIC DNA]</scope>
    <source>
        <strain evidence="1 2">NBRC 3858</strain>
    </source>
</reference>
<accession>A0A512TM03</accession>
<evidence type="ECO:0000313" key="2">
    <source>
        <dbReference type="Proteomes" id="UP000321089"/>
    </source>
</evidence>